<keyword evidence="2" id="KW-0732">Signal</keyword>
<dbReference type="InterPro" id="IPR002035">
    <property type="entry name" value="VWF_A"/>
</dbReference>
<feature type="compositionally biased region" description="Acidic residues" evidence="1">
    <location>
        <begin position="304"/>
        <end position="328"/>
    </location>
</feature>
<feature type="compositionally biased region" description="Polar residues" evidence="1">
    <location>
        <begin position="538"/>
        <end position="548"/>
    </location>
</feature>
<sequence length="2145" mass="231504">MNINKNLRLVNIIWLVFLWLVNVQLNEATKKHHHHQTITSFFAKNKTLSDSVNPGEFYFDIDHDFDSFVNFRPAPVSMFTNNTIEKRTNIIHGGKEYIGSVFPRSPQSGGSSSPDEHTGGSSNPNANPPSSSTSSDDASKGSSTSSSTASDSSSSSPSTSDFSSSSSSDSSQSGSSTSSSNDDSGSSSSSSSTGTGSSTENTNSEESKEETFKTSSASDEELAGNEDSVNSEEAGDELPEDDELGDESEEDGSEEDVEEEGDEDSEDYEDDAEETGDEADAGEDSSDLEDEANIEYYNNAASSDDGDEIKDLNEEDAEDKDDLDEESDSESKSQAPFIQSNSSSQSLPSFQSPTMQGIGRQTQFANTSSQGQVPSENVAQHSSPEDSTGSLDEAEGMESEDGLSEDELSSEEDGLGEEEEDSEEAMDDEEEEDEDESFGEEGNDEPEETGDEDFDSSEDGEDADLEDAEDDENEEDEGEGLDEDDADGSYEYDDLDNDVLQEEENEDEGNEDEEDLESLEAGEEEDAMSDGDADVRSNPDSTQKQQGDVTAGATDANTNEAATETTETNAADDGAGVQQGFSAMKKFGRKMKRKGLRKLKRIGLRKKIRFGGRRKIRFGGRRKIRFGGRRKIRFGGRMHGKLKTKMRMKKLGGKVKRLKWKRLRKIRLPMRKMKMKLRFRGGKHKNHPWHKMGSKMIKMGGKLIRLPGKKRRRKIRIRIKFKISLIGRWDWRRYVRGFKYESIGKANVGVLIDGTIAKHLGIVQRWIYNLVLLFKRGSWLSFGTFGGGVQLHSDFKTFGSAAEIKGLMQGVKAKAGGRKIGEALEFYYPLFKAVKGKSGLKSVLFLFTTGVTTGDGKKMIEYGVKYRKLGVVIFVFGLGPRAGVSSFRSITRSLRVFSMRNYKAVILGGMGLKLGHRAGMRRSIFVILQSRLGKWLGMKVGISSKHAAHHHGHSHKEWWFSMWNWYRYIGLRYGSIGRANIAFVVDSTNAELMMFLQRFVYNIARLFQSQGTYISIIAYGRKAHLVTKWQTFTSAQDLQAQCSAIPFIQSRHRHTSIAMIRMLKLYRPWLVRANAPKIPSLLFLMATGPSSSRRDKNSFISIARLFRKAKIDVFTMGIGPEGKKASIQLRFLAKGPRFSFAGDVSGLVQKASFNMFSGGLLKLVGAGNAMQYTVGSKMMGRVQMKWNWRVGMKSIRYGYLGRANIGILVDGVGVPNFGYLRRFIYNIIRMYSLSGTYVNLMVYGTRQYRVANFVQLRNTKQIKRLVMKMPKVANGKRRTGAALQAMLNCFGDAPPGNPNVLYVILHGKSTDSVNAPAALLRKYGIKAFPFGVGSAVSGKELASIAFSSSTIFKSGINGMVHSLNNIQTSAATISGTVSKACGKKGHTRCGRKAIIKQWQWKTFGVSFRYGIVSKASIIFLVDGNNKNHFDVMQKLAYNIYKFFSIGTSVSVITYGGSINKKLAKLKTFSDGTAFQAFISAMDYRGVGGRNTGQALAAALTVMKGAPGKKICFLFSTGKSTDDVAAPAKAMVKSGVSIFALGIGKGAVRAEMKTISRYYLVIKWRGLLEAMVKIQNSLKKVIGAAPQTEPEVGPLPDPPKGDPPKKPPLPVPTAGFLASSATQSMGLLQTKWDWFKFLKLKTGGLKMANVVIILDVSKNDNVDIIQRFVANLFFLFDMKTCSFTLMLASDVPTTSFSMKVFGTTQEIIDAVKKIKVKPSRKLKSGKALYMFKKNVLPIIEKDDQKTPVLFFVTRTKSSDDISKVGEQIKGSGCKTVSIGIGNDFSQEELGLIGLNGQLGLSGSVTSLPALIGRILFGLTTVVNGPPAGPTMTLSGMAGNNGAALSGAVMNTVQTGSVPSETAGQSGAPNTGSAAGDAQGDETAGTAGAPENGGATKPDGTQSPADSPKLPPAPGPKEVGGGATGAGGSDVATGVAGATEAVAGQSKVDGGPGGPGDGKVTSGSSNQPVNTDGTPAKLPVKPDGSPVEPTNPDGSPGSGPPLPDGTPANPDVSSPPGVNSDGTPAAETSDPKKPAPDPAAVPANDPAAPAVPAAPPAAGGCGCPTCPGGCLPVICSQPAQKDCVGRDFILKKFHKDINTEDEGDLNSIKKLLEDYFKEEGIANIEAKKKTQIPKVTKINSQMNNMKH</sequence>
<dbReference type="Pfam" id="PF00092">
    <property type="entry name" value="VWA"/>
    <property type="match status" value="5"/>
</dbReference>
<feature type="domain" description="VWFA" evidence="3">
    <location>
        <begin position="1416"/>
        <end position="1555"/>
    </location>
</feature>
<dbReference type="GeneID" id="136809065"/>
<feature type="region of interest" description="Disordered" evidence="1">
    <location>
        <begin position="1942"/>
        <end position="2056"/>
    </location>
</feature>
<feature type="domain" description="VWFA" evidence="3">
    <location>
        <begin position="1204"/>
        <end position="1380"/>
    </location>
</feature>
<dbReference type="PANTHER" id="PTHR24020">
    <property type="entry name" value="COLLAGEN ALPHA"/>
    <property type="match status" value="1"/>
</dbReference>
<feature type="region of interest" description="Disordered" evidence="1">
    <location>
        <begin position="1587"/>
        <end position="1608"/>
    </location>
</feature>
<dbReference type="CDD" id="cd00198">
    <property type="entry name" value="vWFA"/>
    <property type="match status" value="2"/>
</dbReference>
<feature type="compositionally biased region" description="Acidic residues" evidence="1">
    <location>
        <begin position="392"/>
        <end position="532"/>
    </location>
</feature>
<accession>A0A7M5WTH3</accession>
<dbReference type="Gene3D" id="3.40.50.410">
    <property type="entry name" value="von Willebrand factor, type A domain"/>
    <property type="match status" value="5"/>
</dbReference>
<feature type="compositionally biased region" description="Low complexity" evidence="1">
    <location>
        <begin position="2036"/>
        <end position="2049"/>
    </location>
</feature>
<feature type="compositionally biased region" description="Acidic residues" evidence="1">
    <location>
        <begin position="218"/>
        <end position="293"/>
    </location>
</feature>
<feature type="compositionally biased region" description="Polar residues" evidence="1">
    <location>
        <begin position="353"/>
        <end position="390"/>
    </location>
</feature>
<dbReference type="EnsemblMetazoa" id="CLYHEMT012882.5">
    <property type="protein sequence ID" value="CLYHEMP012882.5"/>
    <property type="gene ID" value="CLYHEMG012882"/>
</dbReference>
<proteinExistence type="predicted"/>
<dbReference type="SUPFAM" id="SSF53300">
    <property type="entry name" value="vWA-like"/>
    <property type="match status" value="5"/>
</dbReference>
<feature type="region of interest" description="Disordered" evidence="1">
    <location>
        <begin position="98"/>
        <end position="575"/>
    </location>
</feature>
<dbReference type="SMART" id="SM00327">
    <property type="entry name" value="VWA"/>
    <property type="match status" value="5"/>
</dbReference>
<dbReference type="OrthoDB" id="6022543at2759"/>
<feature type="region of interest" description="Disordered" evidence="1">
    <location>
        <begin position="1854"/>
        <end position="1930"/>
    </location>
</feature>
<dbReference type="PROSITE" id="PS50234">
    <property type="entry name" value="VWFA"/>
    <property type="match status" value="5"/>
</dbReference>
<evidence type="ECO:0000256" key="2">
    <source>
        <dbReference type="SAM" id="SignalP"/>
    </source>
</evidence>
<feature type="domain" description="VWFA" evidence="3">
    <location>
        <begin position="980"/>
        <end position="1164"/>
    </location>
</feature>
<dbReference type="RefSeq" id="XP_066921744.1">
    <property type="nucleotide sequence ID" value="XM_067065643.1"/>
</dbReference>
<evidence type="ECO:0000313" key="4">
    <source>
        <dbReference type="EnsemblMetazoa" id="CLYHEMP012882.5"/>
    </source>
</evidence>
<protein>
    <recommendedName>
        <fullName evidence="3">VWFA domain-containing protein</fullName>
    </recommendedName>
</protein>
<evidence type="ECO:0000256" key="1">
    <source>
        <dbReference type="SAM" id="MobiDB-lite"/>
    </source>
</evidence>
<feature type="signal peptide" evidence="2">
    <location>
        <begin position="1"/>
        <end position="28"/>
    </location>
</feature>
<feature type="domain" description="VWFA" evidence="3">
    <location>
        <begin position="780"/>
        <end position="914"/>
    </location>
</feature>
<keyword evidence="5" id="KW-1185">Reference proteome</keyword>
<feature type="compositionally biased region" description="Low complexity" evidence="1">
    <location>
        <begin position="105"/>
        <end position="204"/>
    </location>
</feature>
<dbReference type="InterPro" id="IPR050525">
    <property type="entry name" value="ECM_Assembly_Org"/>
</dbReference>
<dbReference type="Proteomes" id="UP000594262">
    <property type="component" value="Unplaced"/>
</dbReference>
<feature type="compositionally biased region" description="Polar residues" evidence="1">
    <location>
        <begin position="1959"/>
        <end position="1971"/>
    </location>
</feature>
<dbReference type="PANTHER" id="PTHR24020:SF20">
    <property type="entry name" value="PH DOMAIN-CONTAINING PROTEIN"/>
    <property type="match status" value="1"/>
</dbReference>
<name>A0A7M5WTH3_9CNID</name>
<feature type="domain" description="VWFA" evidence="3">
    <location>
        <begin position="1648"/>
        <end position="1813"/>
    </location>
</feature>
<organism evidence="4 5">
    <name type="scientific">Clytia hemisphaerica</name>
    <dbReference type="NCBI Taxonomy" id="252671"/>
    <lineage>
        <taxon>Eukaryota</taxon>
        <taxon>Metazoa</taxon>
        <taxon>Cnidaria</taxon>
        <taxon>Hydrozoa</taxon>
        <taxon>Hydroidolina</taxon>
        <taxon>Leptothecata</taxon>
        <taxon>Obeliida</taxon>
        <taxon>Clytiidae</taxon>
        <taxon>Clytia</taxon>
    </lineage>
</organism>
<reference evidence="4" key="1">
    <citation type="submission" date="2021-01" db="UniProtKB">
        <authorList>
            <consortium name="EnsemblMetazoa"/>
        </authorList>
    </citation>
    <scope>IDENTIFICATION</scope>
</reference>
<feature type="compositionally biased region" description="Low complexity" evidence="1">
    <location>
        <begin position="550"/>
        <end position="575"/>
    </location>
</feature>
<feature type="chain" id="PRO_5029811151" description="VWFA domain-containing protein" evidence="2">
    <location>
        <begin position="29"/>
        <end position="2145"/>
    </location>
</feature>
<feature type="compositionally biased region" description="Gly residues" evidence="1">
    <location>
        <begin position="1916"/>
        <end position="1926"/>
    </location>
</feature>
<feature type="compositionally biased region" description="Low complexity" evidence="1">
    <location>
        <begin position="339"/>
        <end position="352"/>
    </location>
</feature>
<evidence type="ECO:0000313" key="5">
    <source>
        <dbReference type="Proteomes" id="UP000594262"/>
    </source>
</evidence>
<feature type="compositionally biased region" description="Polar residues" evidence="1">
    <location>
        <begin position="1854"/>
        <end position="1871"/>
    </location>
</feature>
<dbReference type="InterPro" id="IPR036465">
    <property type="entry name" value="vWFA_dom_sf"/>
</dbReference>
<evidence type="ECO:0000259" key="3">
    <source>
        <dbReference type="PROSITE" id="PS50234"/>
    </source>
</evidence>